<dbReference type="PROSITE" id="PS50879">
    <property type="entry name" value="RNASE_H_1"/>
    <property type="match status" value="1"/>
</dbReference>
<dbReference type="Gene3D" id="3.40.50.1240">
    <property type="entry name" value="Phosphoglycerate mutase-like"/>
    <property type="match status" value="1"/>
</dbReference>
<dbReference type="CDD" id="cd07067">
    <property type="entry name" value="HP_PGM_like"/>
    <property type="match status" value="1"/>
</dbReference>
<dbReference type="NCBIfam" id="NF005567">
    <property type="entry name" value="PRK07238.1"/>
    <property type="match status" value="1"/>
</dbReference>
<accession>A0A6J7G6D9</accession>
<dbReference type="InterPro" id="IPR013078">
    <property type="entry name" value="His_Pase_superF_clade-1"/>
</dbReference>
<dbReference type="EMBL" id="CAFBMR010000002">
    <property type="protein sequence ID" value="CAB4900815.1"/>
    <property type="molecule type" value="Genomic_DNA"/>
</dbReference>
<dbReference type="PIRSF" id="PIRSF036922">
    <property type="entry name" value="RNaseH_PGAM"/>
    <property type="match status" value="1"/>
</dbReference>
<dbReference type="GO" id="GO:0003676">
    <property type="term" value="F:nucleic acid binding"/>
    <property type="evidence" value="ECO:0007669"/>
    <property type="project" value="InterPro"/>
</dbReference>
<dbReference type="Pfam" id="PF00300">
    <property type="entry name" value="His_Phos_1"/>
    <property type="match status" value="1"/>
</dbReference>
<dbReference type="PANTHER" id="PTHR48100:SF1">
    <property type="entry name" value="HISTIDINE PHOSPHATASE FAMILY PROTEIN-RELATED"/>
    <property type="match status" value="1"/>
</dbReference>
<dbReference type="InterPro" id="IPR012337">
    <property type="entry name" value="RNaseH-like_sf"/>
</dbReference>
<dbReference type="SUPFAM" id="SSF53098">
    <property type="entry name" value="Ribonuclease H-like"/>
    <property type="match status" value="1"/>
</dbReference>
<evidence type="ECO:0000259" key="1">
    <source>
        <dbReference type="PROSITE" id="PS50879"/>
    </source>
</evidence>
<dbReference type="InterPro" id="IPR002156">
    <property type="entry name" value="RNaseH_domain"/>
</dbReference>
<gene>
    <name evidence="2" type="ORF">UFOPK3610_00109</name>
</gene>
<dbReference type="SUPFAM" id="SSF53254">
    <property type="entry name" value="Phosphoglycerate mutase-like"/>
    <property type="match status" value="1"/>
</dbReference>
<proteinExistence type="predicted"/>
<reference evidence="2" key="1">
    <citation type="submission" date="2020-05" db="EMBL/GenBank/DDBJ databases">
        <authorList>
            <person name="Chiriac C."/>
            <person name="Salcher M."/>
            <person name="Ghai R."/>
            <person name="Kavagutti S V."/>
        </authorList>
    </citation>
    <scope>NUCLEOTIDE SEQUENCE</scope>
</reference>
<organism evidence="2">
    <name type="scientific">freshwater metagenome</name>
    <dbReference type="NCBI Taxonomy" id="449393"/>
    <lineage>
        <taxon>unclassified sequences</taxon>
        <taxon>metagenomes</taxon>
        <taxon>ecological metagenomes</taxon>
    </lineage>
</organism>
<dbReference type="InterPro" id="IPR050275">
    <property type="entry name" value="PGM_Phosphatase"/>
</dbReference>
<sequence length="374" mass="40020">MRRFIIEADGGSRGNPGPAAYGAVVIDAISGVLLAELADYVGETTNNVAEYSGLVAGLHECAHIDPSASIEVRMDSKLVVEQMSGRWQVKNANMKDLVKAAHAAFDQTHVTYEWIPREKNTTADRLVNMSLDDVRAGGSGRILVRPQSDPAPAPTTPKLGWAGNLGISTTTLICRHGVTEYTAEKRFSGSGGADLPLTDLGQAQAKALAAELIARGGADIVVTSPLLRTRQTAGFVADALGCPLEIHGGIAEASYGEWDGCTYAEINERWPEQLRAWLSSADVAPPGGETFNEVRSRVEEARRDIIARHHGLRVAVISHVTPTKILVGRALEAPLQSVFRMELSPCSISTISWFSDGHASLLGFAEATHTRHLG</sequence>
<protein>
    <submittedName>
        <fullName evidence="2">Unannotated protein</fullName>
    </submittedName>
</protein>
<dbReference type="AlphaFoldDB" id="A0A6J7G6D9"/>
<dbReference type="GO" id="GO:0004523">
    <property type="term" value="F:RNA-DNA hybrid ribonuclease activity"/>
    <property type="evidence" value="ECO:0007669"/>
    <property type="project" value="InterPro"/>
</dbReference>
<evidence type="ECO:0000313" key="2">
    <source>
        <dbReference type="EMBL" id="CAB4900815.1"/>
    </source>
</evidence>
<dbReference type="InterPro" id="IPR014636">
    <property type="entry name" value="RNaseH/PGlycerate_mutase"/>
</dbReference>
<dbReference type="PANTHER" id="PTHR48100">
    <property type="entry name" value="BROAD-SPECIFICITY PHOSPHATASE YOR283W-RELATED"/>
    <property type="match status" value="1"/>
</dbReference>
<dbReference type="SMART" id="SM00855">
    <property type="entry name" value="PGAM"/>
    <property type="match status" value="1"/>
</dbReference>
<dbReference type="Pfam" id="PF13456">
    <property type="entry name" value="RVT_3"/>
    <property type="match status" value="1"/>
</dbReference>
<dbReference type="Gene3D" id="3.30.420.10">
    <property type="entry name" value="Ribonuclease H-like superfamily/Ribonuclease H"/>
    <property type="match status" value="1"/>
</dbReference>
<dbReference type="GO" id="GO:0005737">
    <property type="term" value="C:cytoplasm"/>
    <property type="evidence" value="ECO:0007669"/>
    <property type="project" value="TreeGrafter"/>
</dbReference>
<dbReference type="InterPro" id="IPR029033">
    <property type="entry name" value="His_PPase_superfam"/>
</dbReference>
<dbReference type="CDD" id="cd09279">
    <property type="entry name" value="RNase_HI_like"/>
    <property type="match status" value="1"/>
</dbReference>
<name>A0A6J7G6D9_9ZZZZ</name>
<feature type="domain" description="RNase H type-1" evidence="1">
    <location>
        <begin position="1"/>
        <end position="136"/>
    </location>
</feature>
<dbReference type="InterPro" id="IPR036397">
    <property type="entry name" value="RNaseH_sf"/>
</dbReference>
<dbReference type="GO" id="GO:0016791">
    <property type="term" value="F:phosphatase activity"/>
    <property type="evidence" value="ECO:0007669"/>
    <property type="project" value="TreeGrafter"/>
</dbReference>